<protein>
    <recommendedName>
        <fullName evidence="3">Cortex morphogenetic protein CmpA</fullName>
    </recommendedName>
</protein>
<organism evidence="1 2">
    <name type="scientific">Fontibacillus phaseoli</name>
    <dbReference type="NCBI Taxonomy" id="1416533"/>
    <lineage>
        <taxon>Bacteria</taxon>
        <taxon>Bacillati</taxon>
        <taxon>Bacillota</taxon>
        <taxon>Bacilli</taxon>
        <taxon>Bacillales</taxon>
        <taxon>Paenibacillaceae</taxon>
        <taxon>Fontibacillus</taxon>
    </lineage>
</organism>
<dbReference type="Proteomes" id="UP000253090">
    <property type="component" value="Unassembled WGS sequence"/>
</dbReference>
<proteinExistence type="predicted"/>
<evidence type="ECO:0008006" key="3">
    <source>
        <dbReference type="Google" id="ProtNLM"/>
    </source>
</evidence>
<evidence type="ECO:0000313" key="1">
    <source>
        <dbReference type="EMBL" id="RCX20465.1"/>
    </source>
</evidence>
<dbReference type="EMBL" id="QPJW01000003">
    <property type="protein sequence ID" value="RCX20465.1"/>
    <property type="molecule type" value="Genomic_DNA"/>
</dbReference>
<keyword evidence="2" id="KW-1185">Reference proteome</keyword>
<dbReference type="AlphaFoldDB" id="A0A369BGS8"/>
<dbReference type="NCBIfam" id="NF033225">
    <property type="entry name" value="spore_CmpA"/>
    <property type="match status" value="1"/>
</dbReference>
<reference evidence="1 2" key="1">
    <citation type="submission" date="2018-07" db="EMBL/GenBank/DDBJ databases">
        <title>Genomic Encyclopedia of Type Strains, Phase III (KMG-III): the genomes of soil and plant-associated and newly described type strains.</title>
        <authorList>
            <person name="Whitman W."/>
        </authorList>
    </citation>
    <scope>NUCLEOTIDE SEQUENCE [LARGE SCALE GENOMIC DNA]</scope>
    <source>
        <strain evidence="1 2">CECT 8333</strain>
    </source>
</reference>
<dbReference type="Pfam" id="PF26301">
    <property type="entry name" value="spore_CmpA"/>
    <property type="match status" value="1"/>
</dbReference>
<name>A0A369BGS8_9BACL</name>
<accession>A0A369BGS8</accession>
<gene>
    <name evidence="1" type="ORF">DFP94_103195</name>
</gene>
<evidence type="ECO:0000313" key="2">
    <source>
        <dbReference type="Proteomes" id="UP000253090"/>
    </source>
</evidence>
<comment type="caution">
    <text evidence="1">The sequence shown here is derived from an EMBL/GenBank/DDBJ whole genome shotgun (WGS) entry which is preliminary data.</text>
</comment>
<dbReference type="InterPro" id="IPR047764">
    <property type="entry name" value="CmpA"/>
</dbReference>
<sequence>MLPKWLSNQIMRAFHKRDRRQIRLLNDCWFFYYNRPDRNSESGNLQ</sequence>